<gene>
    <name evidence="1" type="ORF">S03H2_13191</name>
</gene>
<organism evidence="1">
    <name type="scientific">marine sediment metagenome</name>
    <dbReference type="NCBI Taxonomy" id="412755"/>
    <lineage>
        <taxon>unclassified sequences</taxon>
        <taxon>metagenomes</taxon>
        <taxon>ecological metagenomes</taxon>
    </lineage>
</organism>
<name>X1GRK5_9ZZZZ</name>
<comment type="caution">
    <text evidence="1">The sequence shown here is derived from an EMBL/GenBank/DDBJ whole genome shotgun (WGS) entry which is preliminary data.</text>
</comment>
<proteinExistence type="predicted"/>
<sequence>MTPDHESLLREIEKFLKDNGCLCGECTYHESFSKEMQRAMASVYTPPSTLVRTRADRVALHGRRVVSYDAKVRGRKSDYMAEALPIIAHLVEWEIFQMPTVYAFRMTHMQDVPDRGVLIDNAFAGLVGEIHLYTTPRQKEMNEWLEQHWRAFFPSASVRRYESGGSGDPAIVIYFDKLLNHPHWTELLRRELDIT</sequence>
<dbReference type="AlphaFoldDB" id="X1GRK5"/>
<accession>X1GRK5</accession>
<protein>
    <submittedName>
        <fullName evidence="1">Uncharacterized protein</fullName>
    </submittedName>
</protein>
<reference evidence="1" key="1">
    <citation type="journal article" date="2014" name="Front. Microbiol.">
        <title>High frequency of phylogenetically diverse reductive dehalogenase-homologous genes in deep subseafloor sedimentary metagenomes.</title>
        <authorList>
            <person name="Kawai M."/>
            <person name="Futagami T."/>
            <person name="Toyoda A."/>
            <person name="Takaki Y."/>
            <person name="Nishi S."/>
            <person name="Hori S."/>
            <person name="Arai W."/>
            <person name="Tsubouchi T."/>
            <person name="Morono Y."/>
            <person name="Uchiyama I."/>
            <person name="Ito T."/>
            <person name="Fujiyama A."/>
            <person name="Inagaki F."/>
            <person name="Takami H."/>
        </authorList>
    </citation>
    <scope>NUCLEOTIDE SEQUENCE</scope>
    <source>
        <strain evidence="1">Expedition CK06-06</strain>
    </source>
</reference>
<dbReference type="EMBL" id="BARU01006698">
    <property type="protein sequence ID" value="GAH35648.1"/>
    <property type="molecule type" value="Genomic_DNA"/>
</dbReference>
<evidence type="ECO:0000313" key="1">
    <source>
        <dbReference type="EMBL" id="GAH35648.1"/>
    </source>
</evidence>